<evidence type="ECO:0000259" key="3">
    <source>
        <dbReference type="Pfam" id="PF03732"/>
    </source>
</evidence>
<evidence type="ECO:0000313" key="5">
    <source>
        <dbReference type="Proteomes" id="UP000012960"/>
    </source>
</evidence>
<evidence type="ECO:0000313" key="4">
    <source>
        <dbReference type="EnsemblPlants" id="Ma05_p28080.1"/>
    </source>
</evidence>
<name>A0A804J9E0_MUSAM</name>
<dbReference type="OMA" id="RANRYIA"/>
<reference evidence="4" key="1">
    <citation type="submission" date="2021-05" db="UniProtKB">
        <authorList>
            <consortium name="EnsemblPlants"/>
        </authorList>
    </citation>
    <scope>IDENTIFICATION</scope>
    <source>
        <strain evidence="4">subsp. malaccensis</strain>
    </source>
</reference>
<dbReference type="Pfam" id="PF03732">
    <property type="entry name" value="Retrotrans_gag"/>
    <property type="match status" value="1"/>
</dbReference>
<protein>
    <recommendedName>
        <fullName evidence="3">Retrotransposon gag domain-containing protein</fullName>
    </recommendedName>
</protein>
<proteinExistence type="predicted"/>
<dbReference type="AlphaFoldDB" id="A0A804J9E0"/>
<dbReference type="EnsemblPlants" id="Ma05_t28080.1">
    <property type="protein sequence ID" value="Ma05_p28080.1"/>
    <property type="gene ID" value="Ma05_g28080"/>
</dbReference>
<organism evidence="4 5">
    <name type="scientific">Musa acuminata subsp. malaccensis</name>
    <name type="common">Wild banana</name>
    <name type="synonym">Musa malaccensis</name>
    <dbReference type="NCBI Taxonomy" id="214687"/>
    <lineage>
        <taxon>Eukaryota</taxon>
        <taxon>Viridiplantae</taxon>
        <taxon>Streptophyta</taxon>
        <taxon>Embryophyta</taxon>
        <taxon>Tracheophyta</taxon>
        <taxon>Spermatophyta</taxon>
        <taxon>Magnoliopsida</taxon>
        <taxon>Liliopsida</taxon>
        <taxon>Zingiberales</taxon>
        <taxon>Musaceae</taxon>
        <taxon>Musa</taxon>
    </lineage>
</organism>
<keyword evidence="1" id="KW-0175">Coiled coil</keyword>
<sequence>MSRDPQTNPDKLPAEGSFLAGAQTVRPLRDGSRADDLPATSERFWHSFDDPNLLPPEGALSAPSPVSSEAFHDLARQVRALTDMVQTIIPPVSQPTPLLKTQLLRQQEPPAWAHVMPPDPSASPRVRPTPLGDPVMADPSGPPEPEVLSPESTDSLRAQLRFLSQRLDELEKEFRNSEGELGMDAYRGSPFAPKIRDHAVPPNFHLPSSDAYDGSTDPVDHVAAFRAQLALYGTSDASMCRAFPTTLRGPARTWYSGLKTGTITSFGQLAKDFELHFVAHARPKPSAALLLGLKQREDEPLSHFVDRFATQIRSLPDTHPSLLVQAFMVGLRPSKFCWSLVERPPTTVLDMLQRANRYIAAEAWVTARKRSDSGRLAP</sequence>
<dbReference type="PANTHER" id="PTHR33223">
    <property type="entry name" value="CCHC-TYPE DOMAIN-CONTAINING PROTEIN"/>
    <property type="match status" value="1"/>
</dbReference>
<dbReference type="OrthoDB" id="784947at2759"/>
<feature type="coiled-coil region" evidence="1">
    <location>
        <begin position="153"/>
        <end position="180"/>
    </location>
</feature>
<evidence type="ECO:0000256" key="1">
    <source>
        <dbReference type="SAM" id="Coils"/>
    </source>
</evidence>
<feature type="region of interest" description="Disordered" evidence="2">
    <location>
        <begin position="112"/>
        <end position="153"/>
    </location>
</feature>
<feature type="compositionally biased region" description="Basic and acidic residues" evidence="2">
    <location>
        <begin position="27"/>
        <end position="36"/>
    </location>
</feature>
<dbReference type="Gramene" id="Ma05_t28080.1">
    <property type="protein sequence ID" value="Ma05_p28080.1"/>
    <property type="gene ID" value="Ma05_g28080"/>
</dbReference>
<accession>A0A804J9E0</accession>
<dbReference type="InterPro" id="IPR005162">
    <property type="entry name" value="Retrotrans_gag_dom"/>
</dbReference>
<feature type="region of interest" description="Disordered" evidence="2">
    <location>
        <begin position="1"/>
        <end position="50"/>
    </location>
</feature>
<dbReference type="Proteomes" id="UP000012960">
    <property type="component" value="Unplaced"/>
</dbReference>
<feature type="domain" description="Retrotransposon gag" evidence="3">
    <location>
        <begin position="242"/>
        <end position="333"/>
    </location>
</feature>
<dbReference type="InParanoid" id="A0A804J9E0"/>
<evidence type="ECO:0000256" key="2">
    <source>
        <dbReference type="SAM" id="MobiDB-lite"/>
    </source>
</evidence>
<keyword evidence="5" id="KW-1185">Reference proteome</keyword>
<dbReference type="PANTHER" id="PTHR33223:SF10">
    <property type="entry name" value="AMINOTRANSFERASE-LIKE PLANT MOBILE DOMAIN-CONTAINING PROTEIN"/>
    <property type="match status" value="1"/>
</dbReference>